<dbReference type="Gene3D" id="3.30.420.100">
    <property type="match status" value="1"/>
</dbReference>
<evidence type="ECO:0000313" key="6">
    <source>
        <dbReference type="Proteomes" id="UP000054562"/>
    </source>
</evidence>
<sequence length="213" mass="24709">MYISFILFSIIFIFLGVIENFIINKRVLYKPNFLLYSEKKNKKKSTPEQVTTRVNKDLKEKKRKRPRSKILECLLKEKVEKVEKVEKNSDENQCSNVDKEIREGKRVPRLRVRNTNNHIYASIIDDYKKYVLCSTCSRDATLSKILGTYRRKATNRVINNGRTIKSAWEIGKIIGKKALSKGIFKVRFDRARHPYAGKVEALAEGARAVGLLL</sequence>
<dbReference type="InterPro" id="IPR057268">
    <property type="entry name" value="Ribosomal_L18"/>
</dbReference>
<name>A0A0L1IFP1_PLAFA</name>
<proteinExistence type="inferred from homology"/>
<evidence type="ECO:0000256" key="2">
    <source>
        <dbReference type="ARBA" id="ARBA00022980"/>
    </source>
</evidence>
<dbReference type="FunFam" id="3.30.420.100:FF:000012">
    <property type="entry name" value="Apicoplast ribosomal protein L18"/>
    <property type="match status" value="1"/>
</dbReference>
<accession>A0A0L1IFP1</accession>
<dbReference type="GO" id="GO:0008097">
    <property type="term" value="F:5S rRNA binding"/>
    <property type="evidence" value="ECO:0007669"/>
    <property type="project" value="TreeGrafter"/>
</dbReference>
<dbReference type="AlphaFoldDB" id="A0A0L1IFP1"/>
<dbReference type="GO" id="GO:0005737">
    <property type="term" value="C:cytoplasm"/>
    <property type="evidence" value="ECO:0007669"/>
    <property type="project" value="UniProtKB-ARBA"/>
</dbReference>
<keyword evidence="4" id="KW-0812">Transmembrane</keyword>
<dbReference type="CDD" id="cd00432">
    <property type="entry name" value="Ribosomal_L18_L5e"/>
    <property type="match status" value="1"/>
</dbReference>
<comment type="similarity">
    <text evidence="1">Belongs to the universal ribosomal protein uL18 family.</text>
</comment>
<dbReference type="Proteomes" id="UP000054562">
    <property type="component" value="Unassembled WGS sequence"/>
</dbReference>
<keyword evidence="4" id="KW-0472">Membrane</keyword>
<dbReference type="PANTHER" id="PTHR12899">
    <property type="entry name" value="39S RIBOSOMAL PROTEIN L18, MITOCHONDRIAL"/>
    <property type="match status" value="1"/>
</dbReference>
<gene>
    <name evidence="5" type="ORF">PFMG_04201</name>
</gene>
<keyword evidence="3" id="KW-0687">Ribonucleoprotein</keyword>
<dbReference type="SUPFAM" id="SSF53137">
    <property type="entry name" value="Translational machinery components"/>
    <property type="match status" value="1"/>
</dbReference>
<reference evidence="6" key="1">
    <citation type="submission" date="2015-07" db="EMBL/GenBank/DDBJ databases">
        <title>Annotation of Plasmodium falciparum IGH-CR14.</title>
        <authorList>
            <consortium name="The Broad Institute Genome Sequencing Platform"/>
            <person name="Volkman S.K."/>
            <person name="Neafsey D.E."/>
            <person name="Dash A.P."/>
            <person name="Chitnis C.E."/>
            <person name="Hartl D.L."/>
            <person name="Young S.K."/>
            <person name="Zeng Q."/>
            <person name="Koehrsen M."/>
            <person name="Alvarado L."/>
            <person name="Berlin A."/>
            <person name="Borenstein D."/>
            <person name="Chapman S.B."/>
            <person name="Chen Z."/>
            <person name="Engels R."/>
            <person name="Freedman E."/>
            <person name="Gellesch M."/>
            <person name="Goldberg J."/>
            <person name="Griggs A."/>
            <person name="Gujja S."/>
            <person name="Heilman E.R."/>
            <person name="Heiman D.I."/>
            <person name="Howarth C."/>
            <person name="Jen D."/>
            <person name="Larson L."/>
            <person name="Mehta T."/>
            <person name="Neiman D."/>
            <person name="Park D."/>
            <person name="Pearson M."/>
            <person name="Roberts A."/>
            <person name="Saif S."/>
            <person name="Shea T."/>
            <person name="Shenoy N."/>
            <person name="Sisk P."/>
            <person name="Stolte C."/>
            <person name="Sykes S."/>
            <person name="Walk T."/>
            <person name="White J."/>
            <person name="Yandava C."/>
            <person name="Haas B."/>
            <person name="Henn M.R."/>
            <person name="Nusbaum C."/>
            <person name="Birren B."/>
        </authorList>
    </citation>
    <scope>NUCLEOTIDE SEQUENCE [LARGE SCALE GENOMIC DNA]</scope>
    <source>
        <strain evidence="6">IGH-CR14</strain>
    </source>
</reference>
<dbReference type="GO" id="GO:1990904">
    <property type="term" value="C:ribonucleoprotein complex"/>
    <property type="evidence" value="ECO:0007669"/>
    <property type="project" value="UniProtKB-KW"/>
</dbReference>
<organism evidence="5 6">
    <name type="scientific">Plasmodium falciparum IGH-CR14</name>
    <dbReference type="NCBI Taxonomy" id="580059"/>
    <lineage>
        <taxon>Eukaryota</taxon>
        <taxon>Sar</taxon>
        <taxon>Alveolata</taxon>
        <taxon>Apicomplexa</taxon>
        <taxon>Aconoidasida</taxon>
        <taxon>Haemosporida</taxon>
        <taxon>Plasmodiidae</taxon>
        <taxon>Plasmodium</taxon>
        <taxon>Plasmodium (Laverania)</taxon>
    </lineage>
</organism>
<dbReference type="GO" id="GO:0003735">
    <property type="term" value="F:structural constituent of ribosome"/>
    <property type="evidence" value="ECO:0007669"/>
    <property type="project" value="InterPro"/>
</dbReference>
<keyword evidence="4" id="KW-1133">Transmembrane helix</keyword>
<evidence type="ECO:0000256" key="4">
    <source>
        <dbReference type="SAM" id="Phobius"/>
    </source>
</evidence>
<evidence type="ECO:0000256" key="1">
    <source>
        <dbReference type="ARBA" id="ARBA00007116"/>
    </source>
</evidence>
<dbReference type="EMBL" id="GG665421">
    <property type="protein sequence ID" value="KNG77968.1"/>
    <property type="molecule type" value="Genomic_DNA"/>
</dbReference>
<protein>
    <submittedName>
        <fullName evidence="5">Ribosomal protein L18</fullName>
    </submittedName>
</protein>
<dbReference type="SMR" id="A0A0L1IFP1"/>
<feature type="transmembrane region" description="Helical" evidence="4">
    <location>
        <begin position="6"/>
        <end position="23"/>
    </location>
</feature>
<evidence type="ECO:0000313" key="5">
    <source>
        <dbReference type="EMBL" id="KNG77968.1"/>
    </source>
</evidence>
<dbReference type="GO" id="GO:0005840">
    <property type="term" value="C:ribosome"/>
    <property type="evidence" value="ECO:0007669"/>
    <property type="project" value="UniProtKB-KW"/>
</dbReference>
<reference evidence="6" key="2">
    <citation type="submission" date="2015-07" db="EMBL/GenBank/DDBJ databases">
        <title>The genome sequence of Plasmodium falciparum IGH-CR14.</title>
        <authorList>
            <consortium name="The Broad Institute Genome Sequencing Platform"/>
            <person name="Volkman S.K."/>
            <person name="Neafsey D.E."/>
            <person name="Dash A.P."/>
            <person name="Chitnis C.E."/>
            <person name="Hartl D.L."/>
            <person name="Young S.K."/>
            <person name="Kodira C.D."/>
            <person name="Zeng Q."/>
            <person name="Koehrsen M."/>
            <person name="Godfrey P."/>
            <person name="Alvarado L."/>
            <person name="Berlin A."/>
            <person name="Borenstein D."/>
            <person name="Chen Z."/>
            <person name="Engels R."/>
            <person name="Freedman E."/>
            <person name="Gellesch M."/>
            <person name="Goldberg J."/>
            <person name="Griggs A."/>
            <person name="Gujja S."/>
            <person name="Heiman D."/>
            <person name="Hepburn T."/>
            <person name="Howarth C."/>
            <person name="Jen D."/>
            <person name="Larson L."/>
            <person name="Lewis B."/>
            <person name="Mehta T."/>
            <person name="Park D."/>
            <person name="Pearson M."/>
            <person name="Roberts A."/>
            <person name="Saif S."/>
            <person name="Shea T."/>
            <person name="Shenoy N."/>
            <person name="Sisk P."/>
            <person name="Stolte C."/>
            <person name="Sykes S."/>
            <person name="Walk T."/>
            <person name="White J."/>
            <person name="Yandava C."/>
            <person name="Wirth D.F."/>
            <person name="Nusbaum C."/>
            <person name="Birren B."/>
        </authorList>
    </citation>
    <scope>NUCLEOTIDE SEQUENCE [LARGE SCALE GENOMIC DNA]</scope>
    <source>
        <strain evidence="6">IGH-CR14</strain>
    </source>
</reference>
<dbReference type="GO" id="GO:0006412">
    <property type="term" value="P:translation"/>
    <property type="evidence" value="ECO:0007669"/>
    <property type="project" value="InterPro"/>
</dbReference>
<dbReference type="PANTHER" id="PTHR12899:SF3">
    <property type="entry name" value="LARGE RIBOSOMAL SUBUNIT PROTEIN UL18M"/>
    <property type="match status" value="1"/>
</dbReference>
<keyword evidence="2 5" id="KW-0689">Ribosomal protein</keyword>
<dbReference type="InterPro" id="IPR005484">
    <property type="entry name" value="Ribosomal_uL18_bac/plant/anim"/>
</dbReference>
<evidence type="ECO:0000256" key="3">
    <source>
        <dbReference type="ARBA" id="ARBA00023274"/>
    </source>
</evidence>
<dbReference type="Pfam" id="PF00861">
    <property type="entry name" value="Ribosomal_L18p"/>
    <property type="match status" value="1"/>
</dbReference>
<dbReference type="OrthoDB" id="309483at2759"/>